<feature type="domain" description="PX-associated" evidence="3">
    <location>
        <begin position="42"/>
        <end position="182"/>
    </location>
</feature>
<evidence type="ECO:0000256" key="1">
    <source>
        <dbReference type="SAM" id="MobiDB-lite"/>
    </source>
</evidence>
<organism evidence="4 5">
    <name type="scientific">Niveomyces insectorum RCEF 264</name>
    <dbReference type="NCBI Taxonomy" id="1081102"/>
    <lineage>
        <taxon>Eukaryota</taxon>
        <taxon>Fungi</taxon>
        <taxon>Dikarya</taxon>
        <taxon>Ascomycota</taxon>
        <taxon>Pezizomycotina</taxon>
        <taxon>Sordariomycetes</taxon>
        <taxon>Hypocreomycetidae</taxon>
        <taxon>Hypocreales</taxon>
        <taxon>Cordycipitaceae</taxon>
        <taxon>Niveomyces</taxon>
    </lineage>
</organism>
<sequence length="844" mass="89818">MPADSESESDPGPGPGPGPGSAPSPPALPPLPPRPLHPPALPLDARRLHALFDILTHYETYDEIQSFKDPETIYNYGYPFVKKTVGSGSGSSSSSTATEDNVPAAAYAAQSDAPLLHMLFNKGVLSLPPAKTLPPAFWRVRVQTLMAQLAEAELSESYDQGAMGSRKILATAASALIESLSRGALGGYPVRRVSGSGSGSGSGNGNGTDAAAAAAAAAGRIAGKTYDTANAADFSNAWDDVLRAMVYGDLVDELFTFCAEHENIEEHSPAVHAAVDYIIIHLAEFLHYVFVLSPNGRYLTKLADSIQQLVPYTLIRQTLRVSNAATMINGMMKLLLAKLSVGGLTNWMGLTTAANDGMNLLQRIISLVLAYDASNFKKAADKIEKAKDGPSKAQLNAIKEHLARPRQYHDAVRRDSITRRQSMVVAILDSVDPQLVRGLTEAQHAQCAQYYAALLSVHDRRALTDVFCRQNPDLFTQALRDGVAALDPIIRRIHDQIDLKEHVADAEAFIDAFIEVSRGVNVNVNSNGTGTGNSDGGDGTTAKTALPTVKDYVVLLREHRQLLFKWLHRVATETPDIRDMFRAWAVDTIKVFRGPPVSEEGDNETTTADNAAAAETTPSSSAPASGARSAGTMDGELTRLFAALPADVQSALVPQIDAHMAYLDALDEAAAVQKQALLDAVYAPAAAGDGSGDDDNPPDSDDNSNNKNVKKVAGSGRFIARWQELLDNTLVGPATAAGGALRHGRDVVHITAPGKTGVDGRGVKQRGKGKTTHTDGRKSGPSSARSSRRPSPVRGLSQAQAQAQEAQQHGMTTTLQPPNVESVVQALGPPFRAFLMERSQGVHA</sequence>
<reference evidence="4 5" key="1">
    <citation type="journal article" date="2016" name="Genome Biol. Evol.">
        <title>Divergent and convergent evolution of fungal pathogenicity.</title>
        <authorList>
            <person name="Shang Y."/>
            <person name="Xiao G."/>
            <person name="Zheng P."/>
            <person name="Cen K."/>
            <person name="Zhan S."/>
            <person name="Wang C."/>
        </authorList>
    </citation>
    <scope>NUCLEOTIDE SEQUENCE [LARGE SCALE GENOMIC DNA]</scope>
    <source>
        <strain evidence="4 5">RCEF 264</strain>
    </source>
</reference>
<evidence type="ECO:0000259" key="3">
    <source>
        <dbReference type="Pfam" id="PF12828"/>
    </source>
</evidence>
<keyword evidence="5" id="KW-1185">Reference proteome</keyword>
<dbReference type="InterPro" id="IPR047168">
    <property type="entry name" value="LEC1-like"/>
</dbReference>
<gene>
    <name evidence="4" type="ORF">SPI_01403</name>
</gene>
<accession>A0A167YXV3</accession>
<name>A0A167YXV3_9HYPO</name>
<dbReference type="STRING" id="1081102.A0A167YXV3"/>
<feature type="compositionally biased region" description="Acidic residues" evidence="1">
    <location>
        <begin position="691"/>
        <end position="702"/>
    </location>
</feature>
<evidence type="ECO:0000259" key="2">
    <source>
        <dbReference type="Pfam" id="PF12825"/>
    </source>
</evidence>
<dbReference type="AlphaFoldDB" id="A0A167YXV3"/>
<dbReference type="Pfam" id="PF12828">
    <property type="entry name" value="PXB"/>
    <property type="match status" value="1"/>
</dbReference>
<protein>
    <submittedName>
        <fullName evidence="4">Px domain containing protein</fullName>
    </submittedName>
</protein>
<evidence type="ECO:0000313" key="5">
    <source>
        <dbReference type="Proteomes" id="UP000076874"/>
    </source>
</evidence>
<evidence type="ECO:0000313" key="4">
    <source>
        <dbReference type="EMBL" id="OAA66827.1"/>
    </source>
</evidence>
<dbReference type="InterPro" id="IPR024555">
    <property type="entry name" value="PX-associated"/>
</dbReference>
<feature type="region of interest" description="Disordered" evidence="1">
    <location>
        <begin position="751"/>
        <end position="818"/>
    </location>
</feature>
<feature type="domain" description="PX" evidence="2">
    <location>
        <begin position="446"/>
        <end position="593"/>
    </location>
</feature>
<dbReference type="EMBL" id="AZHD01000002">
    <property type="protein sequence ID" value="OAA66827.1"/>
    <property type="molecule type" value="Genomic_DNA"/>
</dbReference>
<dbReference type="PANTHER" id="PTHR47185">
    <property type="entry name" value="PX DOMAIN-CONTAINING PROTEIN YPR097W"/>
    <property type="match status" value="1"/>
</dbReference>
<feature type="compositionally biased region" description="Low complexity" evidence="1">
    <location>
        <begin position="779"/>
        <end position="808"/>
    </location>
</feature>
<feature type="compositionally biased region" description="Low complexity" evidence="1">
    <location>
        <begin position="604"/>
        <end position="631"/>
    </location>
</feature>
<dbReference type="Proteomes" id="UP000076874">
    <property type="component" value="Unassembled WGS sequence"/>
</dbReference>
<feature type="region of interest" description="Disordered" evidence="1">
    <location>
        <begin position="1"/>
        <end position="40"/>
    </location>
</feature>
<feature type="domain" description="PX" evidence="2">
    <location>
        <begin position="253"/>
        <end position="433"/>
    </location>
</feature>
<feature type="region of interest" description="Disordered" evidence="1">
    <location>
        <begin position="687"/>
        <end position="710"/>
    </location>
</feature>
<proteinExistence type="predicted"/>
<dbReference type="OrthoDB" id="2117459at2759"/>
<comment type="caution">
    <text evidence="4">The sequence shown here is derived from an EMBL/GenBank/DDBJ whole genome shotgun (WGS) entry which is preliminary data.</text>
</comment>
<dbReference type="GO" id="GO:0035091">
    <property type="term" value="F:phosphatidylinositol binding"/>
    <property type="evidence" value="ECO:0007669"/>
    <property type="project" value="TreeGrafter"/>
</dbReference>
<feature type="compositionally biased region" description="Pro residues" evidence="1">
    <location>
        <begin position="12"/>
        <end position="40"/>
    </location>
</feature>
<feature type="region of interest" description="Disordered" evidence="1">
    <location>
        <begin position="594"/>
        <end position="631"/>
    </location>
</feature>
<dbReference type="PANTHER" id="PTHR47185:SF2">
    <property type="entry name" value="FUNGAL PROTEIN"/>
    <property type="match status" value="1"/>
</dbReference>
<feature type="compositionally biased region" description="Polar residues" evidence="1">
    <location>
        <begin position="809"/>
        <end position="818"/>
    </location>
</feature>
<dbReference type="Pfam" id="PF12825">
    <property type="entry name" value="DUF3818"/>
    <property type="match status" value="2"/>
</dbReference>
<dbReference type="InterPro" id="IPR024554">
    <property type="entry name" value="LEC1-like_C"/>
</dbReference>